<feature type="binding site" evidence="3">
    <location>
        <position position="36"/>
    </location>
    <ligand>
        <name>substrate</name>
    </ligand>
</feature>
<dbReference type="Gene3D" id="3.40.1180.10">
    <property type="entry name" value="Decaprenyl diphosphate synthase-like"/>
    <property type="match status" value="1"/>
</dbReference>
<dbReference type="FunFam" id="3.40.1180.10:FF:000001">
    <property type="entry name" value="(2E,6E)-farnesyl-diphosphate-specific ditrans,polycis-undecaprenyl-diphosphate synthase"/>
    <property type="match status" value="1"/>
</dbReference>
<dbReference type="HAMAP" id="MF_01139">
    <property type="entry name" value="ISPT"/>
    <property type="match status" value="1"/>
</dbReference>
<name>A0A1F7UW40_9BACT</name>
<evidence type="ECO:0000313" key="5">
    <source>
        <dbReference type="Proteomes" id="UP000176846"/>
    </source>
</evidence>
<protein>
    <recommendedName>
        <fullName evidence="3">Isoprenyl transferase</fullName>
        <ecNumber evidence="3">2.5.1.-</ecNumber>
    </recommendedName>
</protein>
<sequence length="234" mass="27019">MNGISNGNNTPGHIGFIMDGNRRWARSQGFLTLEGHRRGYEKIKEVGGWCLKRGIKHVTVFAFSTENWKRSKEEVDYLMQLMHRALTNELHEFDRRGIKLKIIGRRDDLPLDVREAANRAEEHTANNNEGTLYVALNYGGRAEIVDAIKAMLIAKVEPLKIDESLVRQFLYAPEAPDPDLIIRTSGEQRLSGFMLWPSAYSELYFISKHWPEFTEADFDSILTSYKNRQRRFGK</sequence>
<feature type="binding site" evidence="3">
    <location>
        <position position="202"/>
    </location>
    <ligand>
        <name>Mg(2+)</name>
        <dbReference type="ChEBI" id="CHEBI:18420"/>
    </ligand>
</feature>
<dbReference type="InterPro" id="IPR018520">
    <property type="entry name" value="UPP_synth-like_CS"/>
</dbReference>
<comment type="cofactor">
    <cofactor evidence="3">
        <name>Mg(2+)</name>
        <dbReference type="ChEBI" id="CHEBI:18420"/>
    </cofactor>
    <text evidence="3">Binds 2 magnesium ions per subunit.</text>
</comment>
<dbReference type="GO" id="GO:0000287">
    <property type="term" value="F:magnesium ion binding"/>
    <property type="evidence" value="ECO:0007669"/>
    <property type="project" value="UniProtKB-UniRule"/>
</dbReference>
<accession>A0A1F7UW40</accession>
<dbReference type="NCBIfam" id="TIGR00055">
    <property type="entry name" value="uppS"/>
    <property type="match status" value="1"/>
</dbReference>
<dbReference type="SUPFAM" id="SSF64005">
    <property type="entry name" value="Undecaprenyl diphosphate synthase"/>
    <property type="match status" value="1"/>
</dbReference>
<dbReference type="PANTHER" id="PTHR10291:SF43">
    <property type="entry name" value="DEHYDRODOLICHYL DIPHOSPHATE SYNTHASE COMPLEX SUBUNIT DHDDS"/>
    <property type="match status" value="1"/>
</dbReference>
<dbReference type="GO" id="GO:0016094">
    <property type="term" value="P:polyprenol biosynthetic process"/>
    <property type="evidence" value="ECO:0007669"/>
    <property type="project" value="TreeGrafter"/>
</dbReference>
<comment type="similarity">
    <text evidence="2">Belongs to the UPP synthase family. Z-FPP synthase subfamily.</text>
</comment>
<dbReference type="EMBL" id="MGEK01000020">
    <property type="protein sequence ID" value="OGL82489.1"/>
    <property type="molecule type" value="Genomic_DNA"/>
</dbReference>
<gene>
    <name evidence="4" type="ORF">A2936_02420</name>
</gene>
<dbReference type="EC" id="2.5.1.-" evidence="3"/>
<feature type="binding site" evidence="3">
    <location>
        <begin position="189"/>
        <end position="191"/>
    </location>
    <ligand>
        <name>substrate</name>
    </ligand>
</feature>
<dbReference type="InterPro" id="IPR036424">
    <property type="entry name" value="UPP_synth-like_sf"/>
</dbReference>
<evidence type="ECO:0000256" key="1">
    <source>
        <dbReference type="ARBA" id="ARBA00022679"/>
    </source>
</evidence>
<dbReference type="PANTHER" id="PTHR10291">
    <property type="entry name" value="DEHYDRODOLICHYL DIPHOSPHATE SYNTHASE FAMILY MEMBER"/>
    <property type="match status" value="1"/>
</dbReference>
<dbReference type="Proteomes" id="UP000176846">
    <property type="component" value="Unassembled WGS sequence"/>
</dbReference>
<dbReference type="GO" id="GO:0045547">
    <property type="term" value="F:ditrans,polycis-polyprenyl diphosphate synthase [(2E,6E)-farnesyl diphosphate specific] activity"/>
    <property type="evidence" value="ECO:0007669"/>
    <property type="project" value="TreeGrafter"/>
</dbReference>
<comment type="function">
    <text evidence="3">Catalyzes the condensation of isopentenyl diphosphate (IPP) with allylic pyrophosphates generating different type of terpenoids.</text>
</comment>
<evidence type="ECO:0000256" key="2">
    <source>
        <dbReference type="ARBA" id="ARBA00038453"/>
    </source>
</evidence>
<feature type="binding site" evidence="3">
    <location>
        <position position="183"/>
    </location>
    <ligand>
        <name>substrate</name>
    </ligand>
</feature>
<evidence type="ECO:0000313" key="4">
    <source>
        <dbReference type="EMBL" id="OGL82489.1"/>
    </source>
</evidence>
<feature type="binding site" evidence="3">
    <location>
        <position position="24"/>
    </location>
    <ligand>
        <name>substrate</name>
    </ligand>
</feature>
<feature type="binding site" evidence="3">
    <location>
        <begin position="64"/>
        <end position="66"/>
    </location>
    <ligand>
        <name>substrate</name>
    </ligand>
</feature>
<reference evidence="4 5" key="1">
    <citation type="journal article" date="2016" name="Nat. Commun.">
        <title>Thousands of microbial genomes shed light on interconnected biogeochemical processes in an aquifer system.</title>
        <authorList>
            <person name="Anantharaman K."/>
            <person name="Brown C.T."/>
            <person name="Hug L.A."/>
            <person name="Sharon I."/>
            <person name="Castelle C.J."/>
            <person name="Probst A.J."/>
            <person name="Thomas B.C."/>
            <person name="Singh A."/>
            <person name="Wilkins M.J."/>
            <person name="Karaoz U."/>
            <person name="Brodie E.L."/>
            <person name="Williams K.H."/>
            <person name="Hubbard S.S."/>
            <person name="Banfield J.F."/>
        </authorList>
    </citation>
    <scope>NUCLEOTIDE SEQUENCE [LARGE SCALE GENOMIC DNA]</scope>
</reference>
<dbReference type="PROSITE" id="PS01066">
    <property type="entry name" value="UPP_SYNTHASE"/>
    <property type="match status" value="1"/>
</dbReference>
<organism evidence="4 5">
    <name type="scientific">Candidatus Uhrbacteria bacterium RIFCSPLOWO2_01_FULL_47_25</name>
    <dbReference type="NCBI Taxonomy" id="1802402"/>
    <lineage>
        <taxon>Bacteria</taxon>
        <taxon>Candidatus Uhriibacteriota</taxon>
    </lineage>
</organism>
<feature type="binding site" evidence="3">
    <location>
        <begin position="20"/>
        <end position="23"/>
    </location>
    <ligand>
        <name>substrate</name>
    </ligand>
</feature>
<proteinExistence type="inferred from homology"/>
<dbReference type="CDD" id="cd00475">
    <property type="entry name" value="Cis_IPPS"/>
    <property type="match status" value="1"/>
</dbReference>
<comment type="caution">
    <text evidence="3">Lacks conserved residue(s) required for the propagation of feature annotation.</text>
</comment>
<dbReference type="InterPro" id="IPR001441">
    <property type="entry name" value="UPP_synth-like"/>
</dbReference>
<keyword evidence="3" id="KW-0460">Magnesium</keyword>
<keyword evidence="1 3" id="KW-0808">Transferase</keyword>
<evidence type="ECO:0000256" key="3">
    <source>
        <dbReference type="HAMAP-Rule" id="MF_01139"/>
    </source>
</evidence>
<comment type="caution">
    <text evidence="4">The sequence shown here is derived from an EMBL/GenBank/DDBJ whole genome shotgun (WGS) entry which is preliminary data.</text>
</comment>
<feature type="binding site" evidence="3">
    <location>
        <position position="70"/>
    </location>
    <ligand>
        <name>substrate</name>
    </ligand>
</feature>
<feature type="active site" description="Proton acceptor" evidence="3">
    <location>
        <position position="67"/>
    </location>
</feature>
<dbReference type="Pfam" id="PF01255">
    <property type="entry name" value="Prenyltransf"/>
    <property type="match status" value="1"/>
</dbReference>
<feature type="active site" evidence="3">
    <location>
        <position position="19"/>
    </location>
</feature>
<comment type="subunit">
    <text evidence="3">Homodimer.</text>
</comment>
<dbReference type="AlphaFoldDB" id="A0A1F7UW40"/>
<feature type="binding site" evidence="3">
    <location>
        <position position="19"/>
    </location>
    <ligand>
        <name>Mg(2+)</name>
        <dbReference type="ChEBI" id="CHEBI:18420"/>
    </ligand>
</feature>
<keyword evidence="3" id="KW-0479">Metal-binding</keyword>
<feature type="binding site" evidence="3">
    <location>
        <position position="68"/>
    </location>
    <ligand>
        <name>substrate</name>
    </ligand>
</feature>